<dbReference type="GO" id="GO:0008360">
    <property type="term" value="P:regulation of cell shape"/>
    <property type="evidence" value="ECO:0007669"/>
    <property type="project" value="UniProtKB-KW"/>
</dbReference>
<evidence type="ECO:0000256" key="4">
    <source>
        <dbReference type="ARBA" id="ARBA00022692"/>
    </source>
</evidence>
<feature type="transmembrane region" description="Helical" evidence="8">
    <location>
        <begin position="138"/>
        <end position="162"/>
    </location>
</feature>
<comment type="similarity">
    <text evidence="2">Belongs to the MreD family.</text>
</comment>
<keyword evidence="4 8" id="KW-0812">Transmembrane</keyword>
<dbReference type="RefSeq" id="WP_108977266.1">
    <property type="nucleotide sequence ID" value="NZ_BFBB01000008.1"/>
</dbReference>
<evidence type="ECO:0000256" key="7">
    <source>
        <dbReference type="ARBA" id="ARBA00023136"/>
    </source>
</evidence>
<dbReference type="AlphaFoldDB" id="A0A2P2E2A5"/>
<keyword evidence="6 8" id="KW-1133">Transmembrane helix</keyword>
<proteinExistence type="inferred from homology"/>
<dbReference type="InterPro" id="IPR007227">
    <property type="entry name" value="Cell_shape_determining_MreD"/>
</dbReference>
<protein>
    <submittedName>
        <fullName evidence="9">Cell shape-determining protein</fullName>
    </submittedName>
</protein>
<feature type="transmembrane region" description="Helical" evidence="8">
    <location>
        <begin position="76"/>
        <end position="94"/>
    </location>
</feature>
<evidence type="ECO:0000256" key="5">
    <source>
        <dbReference type="ARBA" id="ARBA00022960"/>
    </source>
</evidence>
<comment type="subcellular location">
    <subcellularLocation>
        <location evidence="1">Cell membrane</location>
        <topology evidence="1">Multi-pass membrane protein</topology>
    </subcellularLocation>
</comment>
<keyword evidence="3" id="KW-1003">Cell membrane</keyword>
<gene>
    <name evidence="9" type="primary">mreD</name>
    <name evidence="9" type="ORF">LPTSP4_25310</name>
</gene>
<sequence>MILEKVFIIFGMLLAHFLNGSNLFELGNAIRPDFMIIFVIFFAFRKGGLYGLWLGFFGGLLADTALGGEIGPDNLIYYKIGLHSFSYAITGYLVGKVARGAYTENYVSTTIYVFGFTILSRILTYLLFWLFFHSNHSYSFLYVSIYNAFIGPAMFFLLTLAYRLEHDEVRQ</sequence>
<dbReference type="OrthoDB" id="344253at2"/>
<keyword evidence="7 8" id="KW-0472">Membrane</keyword>
<dbReference type="Pfam" id="PF04093">
    <property type="entry name" value="MreD"/>
    <property type="match status" value="1"/>
</dbReference>
<dbReference type="EMBL" id="BFBB01000008">
    <property type="protein sequence ID" value="GBF51000.1"/>
    <property type="molecule type" value="Genomic_DNA"/>
</dbReference>
<evidence type="ECO:0000256" key="8">
    <source>
        <dbReference type="SAM" id="Phobius"/>
    </source>
</evidence>
<reference evidence="9 10" key="1">
    <citation type="submission" date="2018-02" db="EMBL/GenBank/DDBJ databases">
        <title>Novel Leptospira species isolated from soil and water in Japan.</title>
        <authorList>
            <person name="Nakao R."/>
            <person name="Masuzawa T."/>
        </authorList>
    </citation>
    <scope>NUCLEOTIDE SEQUENCE [LARGE SCALE GENOMIC DNA]</scope>
    <source>
        <strain evidence="9 10">YH101</strain>
    </source>
</reference>
<evidence type="ECO:0000256" key="6">
    <source>
        <dbReference type="ARBA" id="ARBA00022989"/>
    </source>
</evidence>
<feature type="transmembrane region" description="Helical" evidence="8">
    <location>
        <begin position="36"/>
        <end position="56"/>
    </location>
</feature>
<evidence type="ECO:0000313" key="9">
    <source>
        <dbReference type="EMBL" id="GBF51000.1"/>
    </source>
</evidence>
<keyword evidence="5" id="KW-0133">Cell shape</keyword>
<keyword evidence="10" id="KW-1185">Reference proteome</keyword>
<evidence type="ECO:0000256" key="2">
    <source>
        <dbReference type="ARBA" id="ARBA00007776"/>
    </source>
</evidence>
<name>A0A2P2E2A5_9LEPT</name>
<dbReference type="Proteomes" id="UP000245133">
    <property type="component" value="Unassembled WGS sequence"/>
</dbReference>
<dbReference type="GO" id="GO:0005886">
    <property type="term" value="C:plasma membrane"/>
    <property type="evidence" value="ECO:0007669"/>
    <property type="project" value="UniProtKB-SubCell"/>
</dbReference>
<evidence type="ECO:0000256" key="3">
    <source>
        <dbReference type="ARBA" id="ARBA00022475"/>
    </source>
</evidence>
<organism evidence="9 10">
    <name type="scientific">Leptospira ryugenii</name>
    <dbReference type="NCBI Taxonomy" id="1917863"/>
    <lineage>
        <taxon>Bacteria</taxon>
        <taxon>Pseudomonadati</taxon>
        <taxon>Spirochaetota</taxon>
        <taxon>Spirochaetia</taxon>
        <taxon>Leptospirales</taxon>
        <taxon>Leptospiraceae</taxon>
        <taxon>Leptospira</taxon>
    </lineage>
</organism>
<comment type="caution">
    <text evidence="9">The sequence shown here is derived from an EMBL/GenBank/DDBJ whole genome shotgun (WGS) entry which is preliminary data.</text>
</comment>
<feature type="transmembrane region" description="Helical" evidence="8">
    <location>
        <begin position="106"/>
        <end position="132"/>
    </location>
</feature>
<evidence type="ECO:0000256" key="1">
    <source>
        <dbReference type="ARBA" id="ARBA00004651"/>
    </source>
</evidence>
<feature type="transmembrane region" description="Helical" evidence="8">
    <location>
        <begin position="6"/>
        <end position="24"/>
    </location>
</feature>
<dbReference type="NCBIfam" id="TIGR03426">
    <property type="entry name" value="shape_MreD"/>
    <property type="match status" value="1"/>
</dbReference>
<evidence type="ECO:0000313" key="10">
    <source>
        <dbReference type="Proteomes" id="UP000245133"/>
    </source>
</evidence>
<accession>A0A2P2E2A5</accession>